<dbReference type="PANTHER" id="PTHR16214">
    <property type="entry name" value="TRANSMEMBRANE PROTEIN 260"/>
    <property type="match status" value="1"/>
</dbReference>
<accession>A0ABN7SEQ5</accession>
<evidence type="ECO:0000256" key="1">
    <source>
        <dbReference type="SAM" id="Phobius"/>
    </source>
</evidence>
<reference evidence="2 3" key="1">
    <citation type="submission" date="2021-04" db="EMBL/GenBank/DDBJ databases">
        <authorList>
            <person name="Bliznina A."/>
        </authorList>
    </citation>
    <scope>NUCLEOTIDE SEQUENCE [LARGE SCALE GENOMIC DNA]</scope>
</reference>
<proteinExistence type="predicted"/>
<feature type="transmembrane region" description="Helical" evidence="1">
    <location>
        <begin position="53"/>
        <end position="73"/>
    </location>
</feature>
<dbReference type="InterPro" id="IPR052724">
    <property type="entry name" value="GT117_domain-containing"/>
</dbReference>
<gene>
    <name evidence="2" type="ORF">OKIOD_LOCUS5881</name>
</gene>
<dbReference type="PANTHER" id="PTHR16214:SF3">
    <property type="entry name" value="TRANSMEMBRANE PROTEIN 260"/>
    <property type="match status" value="1"/>
</dbReference>
<keyword evidence="1" id="KW-0812">Transmembrane</keyword>
<dbReference type="EMBL" id="OU015569">
    <property type="protein sequence ID" value="CAG5095759.1"/>
    <property type="molecule type" value="Genomic_DNA"/>
</dbReference>
<evidence type="ECO:0000313" key="2">
    <source>
        <dbReference type="EMBL" id="CAG5095759.1"/>
    </source>
</evidence>
<evidence type="ECO:0000313" key="3">
    <source>
        <dbReference type="Proteomes" id="UP001158576"/>
    </source>
</evidence>
<sequence>MATVWKWGYCQSPLGFLVHIFQMDYGSSLIEDVNAAPATIFGMLNHFFLLMHWEFAGIFGFILAAIGFVYLIMQRPSLVGQDPHKPLNTMLISRLWLQPSLFYILFISVGVNAIIEGIVTIQAELDRPPEIVFELLNMGVAELLTFIILLVSSVRGYMYNDRSQMGIFERFSHQTLTMLPKNALVLTVGESLFTGMEYFQIVEDYRSDLDLVDSKMLTHHWWLRNKQKKMNRVKIPKKEYGDGFYKESNPAQIVIDRIDFCKANQQRMIFICGADRDLEEIEKTAKERDSDFEVIPWGHCDQIFIKSNYTFGETDIAKAGSFIERHNTLIKSSAWFLSPPFTTRIPLHLWEYEINHLMWHMKTRLARAAFDAGEEALDNGDIDMALINFDQSYKIYRTEQDAINLNKPKWVKEDEWVPPEWHRNMALIHTRLASHGGPNFVNSYKIARMEMTAFLESAKRLRRRIPWKIELQKIKVLDAVIQSNGAKTIADVEKELADAENIAGSDESEGKQHLPYTNDL</sequence>
<feature type="transmembrane region" description="Helical" evidence="1">
    <location>
        <begin position="94"/>
        <end position="115"/>
    </location>
</feature>
<protein>
    <submittedName>
        <fullName evidence="2">Oidioi.mRNA.OKI2018_I69.XSR.g14323.t1.cds</fullName>
    </submittedName>
</protein>
<keyword evidence="1" id="KW-0472">Membrane</keyword>
<name>A0ABN7SEQ5_OIKDI</name>
<keyword evidence="3" id="KW-1185">Reference proteome</keyword>
<feature type="transmembrane region" description="Helical" evidence="1">
    <location>
        <begin position="135"/>
        <end position="158"/>
    </location>
</feature>
<dbReference type="Proteomes" id="UP001158576">
    <property type="component" value="Chromosome XSR"/>
</dbReference>
<organism evidence="2 3">
    <name type="scientific">Oikopleura dioica</name>
    <name type="common">Tunicate</name>
    <dbReference type="NCBI Taxonomy" id="34765"/>
    <lineage>
        <taxon>Eukaryota</taxon>
        <taxon>Metazoa</taxon>
        <taxon>Chordata</taxon>
        <taxon>Tunicata</taxon>
        <taxon>Appendicularia</taxon>
        <taxon>Copelata</taxon>
        <taxon>Oikopleuridae</taxon>
        <taxon>Oikopleura</taxon>
    </lineage>
</organism>
<keyword evidence="1" id="KW-1133">Transmembrane helix</keyword>